<reference evidence="1 2" key="1">
    <citation type="submission" date="2016-10" db="EMBL/GenBank/DDBJ databases">
        <authorList>
            <person name="de Groot N.N."/>
        </authorList>
    </citation>
    <scope>NUCLEOTIDE SEQUENCE [LARGE SCALE GENOMIC DNA]</scope>
    <source>
        <strain evidence="1">MBHS1</strain>
    </source>
</reference>
<sequence length="77" mass="8568">MLQSIEAIVEKNGSVSLLEPIHPARQMRAILTLLEPSEKLPMPAKRSLKSLIGVLKDSTAFDGDPLLVQQAMRDEWD</sequence>
<evidence type="ECO:0000313" key="1">
    <source>
        <dbReference type="EMBL" id="SEH04563.1"/>
    </source>
</evidence>
<evidence type="ECO:0000313" key="2">
    <source>
        <dbReference type="Proteomes" id="UP000236724"/>
    </source>
</evidence>
<name>A0A1H6F4S7_9GAMM</name>
<protein>
    <submittedName>
        <fullName evidence="1">Uncharacterized protein</fullName>
    </submittedName>
</protein>
<dbReference type="EMBL" id="FMSV02000059">
    <property type="protein sequence ID" value="SEH04563.1"/>
    <property type="molecule type" value="Genomic_DNA"/>
</dbReference>
<keyword evidence="2" id="KW-1185">Reference proteome</keyword>
<dbReference type="Proteomes" id="UP000236724">
    <property type="component" value="Unassembled WGS sequence"/>
</dbReference>
<dbReference type="RefSeq" id="WP_103918616.1">
    <property type="nucleotide sequence ID" value="NZ_FMSV02000059.1"/>
</dbReference>
<dbReference type="OrthoDB" id="5625399at2"/>
<organism evidence="1 2">
    <name type="scientific">Candidatus Venteria ishoeyi</name>
    <dbReference type="NCBI Taxonomy" id="1899563"/>
    <lineage>
        <taxon>Bacteria</taxon>
        <taxon>Pseudomonadati</taxon>
        <taxon>Pseudomonadota</taxon>
        <taxon>Gammaproteobacteria</taxon>
        <taxon>Thiotrichales</taxon>
        <taxon>Thiotrichaceae</taxon>
        <taxon>Venteria</taxon>
    </lineage>
</organism>
<gene>
    <name evidence="1" type="ORF">MBHS_00411</name>
</gene>
<accession>A0A1H6F4S7</accession>
<dbReference type="AlphaFoldDB" id="A0A1H6F4S7"/>
<proteinExistence type="predicted"/>